<evidence type="ECO:0008006" key="4">
    <source>
        <dbReference type="Google" id="ProtNLM"/>
    </source>
</evidence>
<keyword evidence="3" id="KW-1185">Reference proteome</keyword>
<dbReference type="Proteomes" id="UP001431209">
    <property type="component" value="Unassembled WGS sequence"/>
</dbReference>
<evidence type="ECO:0000256" key="1">
    <source>
        <dbReference type="SAM" id="MobiDB-lite"/>
    </source>
</evidence>
<sequence length="406" mass="41808">MCVSAHQCGTNLSGDNNASPARRLRTSSSCLPDANLSGDNNASPARAARTAPVCSGKGGCVNQVCVCNPGFEGENCEYDCTTTTGAPTTTSPPVKLTPRPTTSAPTTAAPTTTTVAPTTVAPTTTSPPVNLTPRPTTSVPITTCPPCPCGTVDANLSGDNNASPARRQRTHCPVCKECTTTSAPTTTTYAPTTSAPTTVAPTTTSPPVNLTPRPTTSVPTPSSPQTSESPKPSLPVCSANLSGDNNASPARRVKSNTCSANLSGDNNASPARRFRKTLTEACNGNGYCSEGSCVCKPGFQGADCEEQCVQVNPCWTCPSGFVHWYETELIKAPGDDRCACVPGSSTSAPTTLPPVQLTPRPTTSAPTTRAPTQNESGDDLSRESNSAVQRSFMIGVLSAIFVAMML</sequence>
<feature type="compositionally biased region" description="Polar residues" evidence="1">
    <location>
        <begin position="239"/>
        <end position="248"/>
    </location>
</feature>
<comment type="caution">
    <text evidence="2">The sequence shown here is derived from an EMBL/GenBank/DDBJ whole genome shotgun (WGS) entry which is preliminary data.</text>
</comment>
<gene>
    <name evidence="2" type="ORF">AKO1_015717</name>
</gene>
<feature type="region of interest" description="Disordered" evidence="1">
    <location>
        <begin position="85"/>
        <end position="112"/>
    </location>
</feature>
<reference evidence="2 3" key="1">
    <citation type="submission" date="2024-03" db="EMBL/GenBank/DDBJ databases">
        <title>The Acrasis kona genome and developmental transcriptomes reveal deep origins of eukaryotic multicellular pathways.</title>
        <authorList>
            <person name="Sheikh S."/>
            <person name="Fu C.-J."/>
            <person name="Brown M.W."/>
            <person name="Baldauf S.L."/>
        </authorList>
    </citation>
    <scope>NUCLEOTIDE SEQUENCE [LARGE SCALE GENOMIC DNA]</scope>
    <source>
        <strain evidence="2 3">ATCC MYA-3509</strain>
    </source>
</reference>
<feature type="region of interest" description="Disordered" evidence="1">
    <location>
        <begin position="13"/>
        <end position="45"/>
    </location>
</feature>
<feature type="compositionally biased region" description="Low complexity" evidence="1">
    <location>
        <begin position="358"/>
        <end position="372"/>
    </location>
</feature>
<dbReference type="Pfam" id="PF23106">
    <property type="entry name" value="EGF_Teneurin"/>
    <property type="match status" value="1"/>
</dbReference>
<dbReference type="Gene3D" id="2.10.25.10">
    <property type="entry name" value="Laminin"/>
    <property type="match status" value="2"/>
</dbReference>
<evidence type="ECO:0000313" key="2">
    <source>
        <dbReference type="EMBL" id="KAL0488512.1"/>
    </source>
</evidence>
<feature type="compositionally biased region" description="Polar residues" evidence="1">
    <location>
        <begin position="255"/>
        <end position="266"/>
    </location>
</feature>
<dbReference type="AlphaFoldDB" id="A0AAW2ZIP7"/>
<dbReference type="EMBL" id="JAOPGA020001447">
    <property type="protein sequence ID" value="KAL0488512.1"/>
    <property type="molecule type" value="Genomic_DNA"/>
</dbReference>
<accession>A0AAW2ZIP7</accession>
<proteinExistence type="predicted"/>
<feature type="compositionally biased region" description="Low complexity" evidence="1">
    <location>
        <begin position="183"/>
        <end position="231"/>
    </location>
</feature>
<name>A0AAW2ZIP7_9EUKA</name>
<protein>
    <recommendedName>
        <fullName evidence="4">EGF-like domain-containing protein</fullName>
    </recommendedName>
</protein>
<evidence type="ECO:0000313" key="3">
    <source>
        <dbReference type="Proteomes" id="UP001431209"/>
    </source>
</evidence>
<feature type="region of interest" description="Disordered" evidence="1">
    <location>
        <begin position="345"/>
        <end position="384"/>
    </location>
</feature>
<feature type="region of interest" description="Disordered" evidence="1">
    <location>
        <begin position="183"/>
        <end position="266"/>
    </location>
</feature>
<organism evidence="2 3">
    <name type="scientific">Acrasis kona</name>
    <dbReference type="NCBI Taxonomy" id="1008807"/>
    <lineage>
        <taxon>Eukaryota</taxon>
        <taxon>Discoba</taxon>
        <taxon>Heterolobosea</taxon>
        <taxon>Tetramitia</taxon>
        <taxon>Eutetramitia</taxon>
        <taxon>Acrasidae</taxon>
        <taxon>Acrasis</taxon>
    </lineage>
</organism>